<evidence type="ECO:0000256" key="1">
    <source>
        <dbReference type="SAM" id="MobiDB-lite"/>
    </source>
</evidence>
<evidence type="ECO:0000313" key="3">
    <source>
        <dbReference type="RefSeq" id="XP_022311081.1"/>
    </source>
</evidence>
<feature type="region of interest" description="Disordered" evidence="1">
    <location>
        <begin position="1"/>
        <end position="22"/>
    </location>
</feature>
<reference evidence="3" key="1">
    <citation type="submission" date="2025-08" db="UniProtKB">
        <authorList>
            <consortium name="RefSeq"/>
        </authorList>
    </citation>
    <scope>IDENTIFICATION</scope>
    <source>
        <tissue evidence="3">Whole sample</tissue>
    </source>
</reference>
<dbReference type="GeneID" id="111116385"/>
<evidence type="ECO:0000313" key="2">
    <source>
        <dbReference type="Proteomes" id="UP000694844"/>
    </source>
</evidence>
<dbReference type="KEGG" id="cvn:111116385"/>
<dbReference type="OrthoDB" id="6124219at2759"/>
<protein>
    <submittedName>
        <fullName evidence="3">Uncharacterized protein LOC111116385</fullName>
    </submittedName>
</protein>
<dbReference type="InterPro" id="IPR012340">
    <property type="entry name" value="NA-bd_OB-fold"/>
</dbReference>
<organism evidence="2 3">
    <name type="scientific">Crassostrea virginica</name>
    <name type="common">Eastern oyster</name>
    <dbReference type="NCBI Taxonomy" id="6565"/>
    <lineage>
        <taxon>Eukaryota</taxon>
        <taxon>Metazoa</taxon>
        <taxon>Spiralia</taxon>
        <taxon>Lophotrochozoa</taxon>
        <taxon>Mollusca</taxon>
        <taxon>Bivalvia</taxon>
        <taxon>Autobranchia</taxon>
        <taxon>Pteriomorphia</taxon>
        <taxon>Ostreida</taxon>
        <taxon>Ostreoidea</taxon>
        <taxon>Ostreidae</taxon>
        <taxon>Crassostrea</taxon>
    </lineage>
</organism>
<keyword evidence="2" id="KW-1185">Reference proteome</keyword>
<accession>A0A8B8C8G0</accession>
<feature type="compositionally biased region" description="Polar residues" evidence="1">
    <location>
        <begin position="8"/>
        <end position="22"/>
    </location>
</feature>
<dbReference type="AlphaFoldDB" id="A0A8B8C8G0"/>
<gene>
    <name evidence="3" type="primary">LOC111116385</name>
</gene>
<sequence length="233" mass="25785">MAEKTGSVEANKNRSNSVDEANMAQRTHLTDFERMLLKTQDLIEIRGKTSEMDLSTLMKSVVGHSPYPKKVTVKVLCTDPATTCVNDKKERRELMNTVVADSTKAVKCVVYDSKKFHRFATGSTIILRNIIRKPEGIAVTSATVIFPTAKTLDLPPSIEKEGIAILHPPPADVKSVAEALASPTKTRVSVRGKIVQEEATRYVTVKNEDNVSLLTIRVRAWMRSSSFRSLVSI</sequence>
<name>A0A8B8C8G0_CRAVI</name>
<proteinExistence type="predicted"/>
<dbReference type="Proteomes" id="UP000694844">
    <property type="component" value="Chromosome 10"/>
</dbReference>
<dbReference type="RefSeq" id="XP_022311081.1">
    <property type="nucleotide sequence ID" value="XM_022455373.1"/>
</dbReference>
<dbReference type="Gene3D" id="2.40.50.140">
    <property type="entry name" value="Nucleic acid-binding proteins"/>
    <property type="match status" value="1"/>
</dbReference>